<dbReference type="SMART" id="SM01007">
    <property type="entry name" value="Aldolase_II"/>
    <property type="match status" value="1"/>
</dbReference>
<feature type="domain" description="Class II aldolase/adducin N-terminal" evidence="2">
    <location>
        <begin position="7"/>
        <end position="187"/>
    </location>
</feature>
<sequence>MDTKIKEDLAYAYRIIAKLGMDDHTYTHLSARPKGADYYYIYPFGYRFDEVTPSSLLKVSLNGEIIEGKEKQYNKTGYVIHGTIYRNRDELNSIFHLHTIATVAVSAMKKGLLPISQWALHFYEGVSYHTYNALALDDSKHGDPMVLDLADKKVMFLRNHGFITCGETIQEALFYCYHLELACKTQMAALSCNSELIIPSHDICKQTCQDVLSFEKNLGERDWEAWVRCLSF</sequence>
<dbReference type="SUPFAM" id="SSF53639">
    <property type="entry name" value="AraD/HMP-PK domain-like"/>
    <property type="match status" value="1"/>
</dbReference>
<evidence type="ECO:0000256" key="1">
    <source>
        <dbReference type="ARBA" id="ARBA00037961"/>
    </source>
</evidence>
<dbReference type="Gene3D" id="3.40.225.10">
    <property type="entry name" value="Class II aldolase/adducin N-terminal domain"/>
    <property type="match status" value="1"/>
</dbReference>
<dbReference type="InterPro" id="IPR001303">
    <property type="entry name" value="Aldolase_II/adducin_N"/>
</dbReference>
<keyword evidence="4" id="KW-1185">Reference proteome</keyword>
<comment type="caution">
    <text evidence="3">The sequence shown here is derived from an EMBL/GenBank/DDBJ whole genome shotgun (WGS) entry which is preliminary data.</text>
</comment>
<name>A0ABU5NDM3_9RICK</name>
<accession>A0ABU5NDM3</accession>
<evidence type="ECO:0000259" key="2">
    <source>
        <dbReference type="SMART" id="SM01007"/>
    </source>
</evidence>
<protein>
    <submittedName>
        <fullName evidence="3">Class II aldolase/adducin domain protein</fullName>
    </submittedName>
</protein>
<gene>
    <name evidence="3" type="ORF">Megvenef_01230</name>
</gene>
<reference evidence="3 4" key="1">
    <citation type="submission" date="2023-03" db="EMBL/GenBank/DDBJ databases">
        <title>Host association and intracellularity evolved multiple times independently in the Rickettsiales.</title>
        <authorList>
            <person name="Castelli M."/>
            <person name="Nardi T."/>
            <person name="Gammuto L."/>
            <person name="Bellinzona G."/>
            <person name="Sabaneyeva E."/>
            <person name="Potekhin A."/>
            <person name="Serra V."/>
            <person name="Petroni G."/>
            <person name="Sassera D."/>
        </authorList>
    </citation>
    <scope>NUCLEOTIDE SEQUENCE [LARGE SCALE GENOMIC DNA]</scope>
    <source>
        <strain evidence="3 4">Sr 2-6</strain>
    </source>
</reference>
<dbReference type="InterPro" id="IPR036409">
    <property type="entry name" value="Aldolase_II/adducin_N_sf"/>
</dbReference>
<dbReference type="RefSeq" id="WP_322777161.1">
    <property type="nucleotide sequence ID" value="NZ_JARJFB010000101.1"/>
</dbReference>
<dbReference type="NCBIfam" id="NF005186">
    <property type="entry name" value="PRK06661.1"/>
    <property type="match status" value="1"/>
</dbReference>
<comment type="similarity">
    <text evidence="1">Belongs to the aldolase class II family.</text>
</comment>
<dbReference type="Pfam" id="PF00596">
    <property type="entry name" value="Aldolase_II"/>
    <property type="match status" value="1"/>
</dbReference>
<organism evidence="3 4">
    <name type="scientific">Candidatus Megaera venefica</name>
    <dbReference type="NCBI Taxonomy" id="2055910"/>
    <lineage>
        <taxon>Bacteria</taxon>
        <taxon>Pseudomonadati</taxon>
        <taxon>Pseudomonadota</taxon>
        <taxon>Alphaproteobacteria</taxon>
        <taxon>Rickettsiales</taxon>
        <taxon>Rickettsiaceae</taxon>
        <taxon>Candidatus Megaera</taxon>
    </lineage>
</organism>
<dbReference type="PANTHER" id="PTHR10672:SF3">
    <property type="entry name" value="PROTEIN HU-LI TAI SHAO"/>
    <property type="match status" value="1"/>
</dbReference>
<proteinExistence type="inferred from homology"/>
<dbReference type="PANTHER" id="PTHR10672">
    <property type="entry name" value="ADDUCIN"/>
    <property type="match status" value="1"/>
</dbReference>
<evidence type="ECO:0000313" key="3">
    <source>
        <dbReference type="EMBL" id="MEA0971257.1"/>
    </source>
</evidence>
<dbReference type="EMBL" id="JARJFB010000101">
    <property type="protein sequence ID" value="MEA0971257.1"/>
    <property type="molecule type" value="Genomic_DNA"/>
</dbReference>
<evidence type="ECO:0000313" key="4">
    <source>
        <dbReference type="Proteomes" id="UP001291687"/>
    </source>
</evidence>
<dbReference type="NCBIfam" id="NF005451">
    <property type="entry name" value="PRK07044.1"/>
    <property type="match status" value="1"/>
</dbReference>
<dbReference type="InterPro" id="IPR051017">
    <property type="entry name" value="Aldolase-II_Adducin_sf"/>
</dbReference>
<dbReference type="Proteomes" id="UP001291687">
    <property type="component" value="Unassembled WGS sequence"/>
</dbReference>